<feature type="transmembrane region" description="Helical" evidence="1">
    <location>
        <begin position="260"/>
        <end position="279"/>
    </location>
</feature>
<feature type="chain" id="PRO_5044009966" evidence="2">
    <location>
        <begin position="32"/>
        <end position="541"/>
    </location>
</feature>
<evidence type="ECO:0000313" key="4">
    <source>
        <dbReference type="Proteomes" id="UP001154282"/>
    </source>
</evidence>
<feature type="transmembrane region" description="Helical" evidence="1">
    <location>
        <begin position="96"/>
        <end position="127"/>
    </location>
</feature>
<keyword evidence="1" id="KW-0812">Transmembrane</keyword>
<proteinExistence type="predicted"/>
<accession>A0AAV0PTX0</accession>
<dbReference type="GO" id="GO:0005886">
    <property type="term" value="C:plasma membrane"/>
    <property type="evidence" value="ECO:0007669"/>
    <property type="project" value="TreeGrafter"/>
</dbReference>
<sequence>MIIGRWFFAVQSAALLFLLVVSSSFFTTSDASNIDQQIQEWTSKYKDLLAGMKQDYSGSKLAITNMTLAAERTRRRDPLDGCHYYTGGWNYEDKHYWASVAFAALPLVIIAGVWFLSLWVFLCCAFLRCCCAVCCGRKKRRGNPRSLYNASLAILLISTIVAISGSVVIYVNQHKFYDEVFDAMEYIMNKAVTILDKLKVVVNAFANAASMASNQFSLPPDVLGSITYVNDLVTSMATLPQLQSSAMNLAIHSVLFPARLALNIIVGIVIALVVLGLLFSILGIRCLVYLLAVLGWAIIVLLLILSALFLVFRIAVADACVAMEEWVRNPTTNSTMNQVLPCLNSTIADEALSVSKATVYFIVNSTNQFDNGVANKRSNLGLSYNQSGPLLPPLCNPINADMTYRSCLPGEVDIANVSEEFDKYKCQASGSGICASPGRLTPYMYDQLIAVVNVSYSLYTAGPFLAEVGQCSFVLKTLTEITDSYCPGLRRYSYRTFVGLVMISVSAMVCLVCWLCHVRAKQQLWEAKRYKSLSTGPLKPW</sequence>
<dbReference type="InterPro" id="IPR040283">
    <property type="entry name" value="DDB_G0292058-like"/>
</dbReference>
<keyword evidence="4" id="KW-1185">Reference proteome</keyword>
<feature type="transmembrane region" description="Helical" evidence="1">
    <location>
        <begin position="497"/>
        <end position="518"/>
    </location>
</feature>
<comment type="caution">
    <text evidence="3">The sequence shown here is derived from an EMBL/GenBank/DDBJ whole genome shotgun (WGS) entry which is preliminary data.</text>
</comment>
<dbReference type="GO" id="GO:0009506">
    <property type="term" value="C:plasmodesma"/>
    <property type="evidence" value="ECO:0007669"/>
    <property type="project" value="TreeGrafter"/>
</dbReference>
<gene>
    <name evidence="3" type="ORF">LITE_LOCUS39717</name>
</gene>
<keyword evidence="1" id="KW-0472">Membrane</keyword>
<feature type="transmembrane region" description="Helical" evidence="1">
    <location>
        <begin position="147"/>
        <end position="171"/>
    </location>
</feature>
<feature type="transmembrane region" description="Helical" evidence="1">
    <location>
        <begin position="286"/>
        <end position="312"/>
    </location>
</feature>
<name>A0AAV0PTX0_9ROSI</name>
<evidence type="ECO:0000256" key="1">
    <source>
        <dbReference type="SAM" id="Phobius"/>
    </source>
</evidence>
<dbReference type="EMBL" id="CAMGYJ010000009">
    <property type="protein sequence ID" value="CAI0473621.1"/>
    <property type="molecule type" value="Genomic_DNA"/>
</dbReference>
<dbReference type="PANTHER" id="PTHR31414:SF15">
    <property type="entry name" value="PLASMA MEMBRANE FUSION PROTEIN"/>
    <property type="match status" value="1"/>
</dbReference>
<protein>
    <submittedName>
        <fullName evidence="3">Uncharacterized protein</fullName>
    </submittedName>
</protein>
<evidence type="ECO:0000256" key="2">
    <source>
        <dbReference type="SAM" id="SignalP"/>
    </source>
</evidence>
<dbReference type="AlphaFoldDB" id="A0AAV0PTX0"/>
<dbReference type="PANTHER" id="PTHR31414">
    <property type="entry name" value="TRANSMEMBRANE PROTEIN DDB_G0292058"/>
    <property type="match status" value="1"/>
</dbReference>
<evidence type="ECO:0000313" key="3">
    <source>
        <dbReference type="EMBL" id="CAI0473621.1"/>
    </source>
</evidence>
<feature type="signal peptide" evidence="2">
    <location>
        <begin position="1"/>
        <end position="31"/>
    </location>
</feature>
<reference evidence="3" key="1">
    <citation type="submission" date="2022-08" db="EMBL/GenBank/DDBJ databases">
        <authorList>
            <person name="Gutierrez-Valencia J."/>
        </authorList>
    </citation>
    <scope>NUCLEOTIDE SEQUENCE</scope>
</reference>
<keyword evidence="1" id="KW-1133">Transmembrane helix</keyword>
<keyword evidence="2" id="KW-0732">Signal</keyword>
<dbReference type="Proteomes" id="UP001154282">
    <property type="component" value="Unassembled WGS sequence"/>
</dbReference>
<organism evidence="3 4">
    <name type="scientific">Linum tenue</name>
    <dbReference type="NCBI Taxonomy" id="586396"/>
    <lineage>
        <taxon>Eukaryota</taxon>
        <taxon>Viridiplantae</taxon>
        <taxon>Streptophyta</taxon>
        <taxon>Embryophyta</taxon>
        <taxon>Tracheophyta</taxon>
        <taxon>Spermatophyta</taxon>
        <taxon>Magnoliopsida</taxon>
        <taxon>eudicotyledons</taxon>
        <taxon>Gunneridae</taxon>
        <taxon>Pentapetalae</taxon>
        <taxon>rosids</taxon>
        <taxon>fabids</taxon>
        <taxon>Malpighiales</taxon>
        <taxon>Linaceae</taxon>
        <taxon>Linum</taxon>
    </lineage>
</organism>